<feature type="domain" description="Tryptophan synthase beta chain-like PALP" evidence="4">
    <location>
        <begin position="33"/>
        <end position="305"/>
    </location>
</feature>
<organism evidence="5 6">
    <name type="scientific">Marinitenerispora sediminis</name>
    <dbReference type="NCBI Taxonomy" id="1931232"/>
    <lineage>
        <taxon>Bacteria</taxon>
        <taxon>Bacillati</taxon>
        <taxon>Actinomycetota</taxon>
        <taxon>Actinomycetes</taxon>
        <taxon>Streptosporangiales</taxon>
        <taxon>Nocardiopsidaceae</taxon>
        <taxon>Marinitenerispora</taxon>
    </lineage>
</organism>
<reference evidence="5 6" key="1">
    <citation type="submission" date="2018-04" db="EMBL/GenBank/DDBJ databases">
        <title>Novel actinobacteria from marine sediment.</title>
        <authorList>
            <person name="Ng Z.Y."/>
            <person name="Tan G.Y.A."/>
        </authorList>
    </citation>
    <scope>NUCLEOTIDE SEQUENCE [LARGE SCALE GENOMIC DNA]</scope>
    <source>
        <strain evidence="5 6">TPS81</strain>
    </source>
</reference>
<protein>
    <submittedName>
        <fullName evidence="5">Threonine dehydratase</fullName>
    </submittedName>
</protein>
<keyword evidence="2" id="KW-0663">Pyridoxal phosphate</keyword>
<dbReference type="InterPro" id="IPR000634">
    <property type="entry name" value="Ser/Thr_deHydtase_PyrdxlP-BS"/>
</dbReference>
<dbReference type="EMBL" id="QEIN01000053">
    <property type="protein sequence ID" value="RCV59823.1"/>
    <property type="molecule type" value="Genomic_DNA"/>
</dbReference>
<dbReference type="OrthoDB" id="9811476at2"/>
<dbReference type="GO" id="GO:0003941">
    <property type="term" value="F:L-serine ammonia-lyase activity"/>
    <property type="evidence" value="ECO:0007669"/>
    <property type="project" value="TreeGrafter"/>
</dbReference>
<dbReference type="InterPro" id="IPR036052">
    <property type="entry name" value="TrpB-like_PALP_sf"/>
</dbReference>
<keyword evidence="3" id="KW-0456">Lyase</keyword>
<dbReference type="AlphaFoldDB" id="A0A368T7D7"/>
<dbReference type="InterPro" id="IPR050147">
    <property type="entry name" value="Ser/Thr_Dehydratase"/>
</dbReference>
<dbReference type="GO" id="GO:0006567">
    <property type="term" value="P:L-threonine catabolic process"/>
    <property type="evidence" value="ECO:0007669"/>
    <property type="project" value="TreeGrafter"/>
</dbReference>
<dbReference type="Proteomes" id="UP000253318">
    <property type="component" value="Unassembled WGS sequence"/>
</dbReference>
<gene>
    <name evidence="5" type="ORF">DEF24_08685</name>
</gene>
<dbReference type="PANTHER" id="PTHR48078">
    <property type="entry name" value="THREONINE DEHYDRATASE, MITOCHONDRIAL-RELATED"/>
    <property type="match status" value="1"/>
</dbReference>
<evidence type="ECO:0000313" key="6">
    <source>
        <dbReference type="Proteomes" id="UP000253318"/>
    </source>
</evidence>
<evidence type="ECO:0000259" key="4">
    <source>
        <dbReference type="Pfam" id="PF00291"/>
    </source>
</evidence>
<evidence type="ECO:0000256" key="3">
    <source>
        <dbReference type="ARBA" id="ARBA00023239"/>
    </source>
</evidence>
<dbReference type="NCBIfam" id="NF006094">
    <property type="entry name" value="PRK08246.1"/>
    <property type="match status" value="1"/>
</dbReference>
<sequence length="313" mass="32131">MTPSTTAPTPTDARPVPTEADVRAAAERIAGYARRTPVLRARVDGRPLLLKLEQLQITGAFKLRGALNALRAGEPTDKVITASGGNHGLGVAAAARMLGVTAVVYVPETVPEAKARLLQASGAELVRVGENYAAAAAAAHERADAEGVRYLHAYDDPQVVAGQGTVGLEIALDAPDCDTVAVAVGGAGLVAGVRLGTGGRRVVAVEPEGCRSLHAALEAGEPVDTPVDSVASSALGASRVGDVPFAVLRRHPVATAMVSDAEILAARDRMWEEFRIAAEPAAAVPFAAWLAGRVPGENPCLIVCGANAEWTPA</sequence>
<evidence type="ECO:0000256" key="2">
    <source>
        <dbReference type="ARBA" id="ARBA00022898"/>
    </source>
</evidence>
<dbReference type="RefSeq" id="WP_114397203.1">
    <property type="nucleotide sequence ID" value="NZ_QEIM01000030.1"/>
</dbReference>
<name>A0A368T7D7_9ACTN</name>
<evidence type="ECO:0000256" key="1">
    <source>
        <dbReference type="ARBA" id="ARBA00001933"/>
    </source>
</evidence>
<comment type="caution">
    <text evidence="5">The sequence shown here is derived from an EMBL/GenBank/DDBJ whole genome shotgun (WGS) entry which is preliminary data.</text>
</comment>
<dbReference type="Gene3D" id="3.40.50.1100">
    <property type="match status" value="2"/>
</dbReference>
<dbReference type="PROSITE" id="PS00165">
    <property type="entry name" value="DEHYDRATASE_SER_THR"/>
    <property type="match status" value="1"/>
</dbReference>
<accession>A0A368T7D7</accession>
<comment type="cofactor">
    <cofactor evidence="1">
        <name>pyridoxal 5'-phosphate</name>
        <dbReference type="ChEBI" id="CHEBI:597326"/>
    </cofactor>
</comment>
<proteinExistence type="predicted"/>
<dbReference type="Pfam" id="PF00291">
    <property type="entry name" value="PALP"/>
    <property type="match status" value="1"/>
</dbReference>
<dbReference type="GO" id="GO:0006565">
    <property type="term" value="P:L-serine catabolic process"/>
    <property type="evidence" value="ECO:0007669"/>
    <property type="project" value="TreeGrafter"/>
</dbReference>
<dbReference type="InterPro" id="IPR001926">
    <property type="entry name" value="TrpB-like_PALP"/>
</dbReference>
<dbReference type="GO" id="GO:0009097">
    <property type="term" value="P:isoleucine biosynthetic process"/>
    <property type="evidence" value="ECO:0007669"/>
    <property type="project" value="TreeGrafter"/>
</dbReference>
<dbReference type="PANTHER" id="PTHR48078:SF6">
    <property type="entry name" value="L-THREONINE DEHYDRATASE CATABOLIC TDCB"/>
    <property type="match status" value="1"/>
</dbReference>
<dbReference type="SUPFAM" id="SSF53686">
    <property type="entry name" value="Tryptophan synthase beta subunit-like PLP-dependent enzymes"/>
    <property type="match status" value="1"/>
</dbReference>
<dbReference type="GO" id="GO:0004794">
    <property type="term" value="F:threonine deaminase activity"/>
    <property type="evidence" value="ECO:0007669"/>
    <property type="project" value="TreeGrafter"/>
</dbReference>
<dbReference type="GO" id="GO:0030170">
    <property type="term" value="F:pyridoxal phosphate binding"/>
    <property type="evidence" value="ECO:0007669"/>
    <property type="project" value="InterPro"/>
</dbReference>
<evidence type="ECO:0000313" key="5">
    <source>
        <dbReference type="EMBL" id="RCV59823.1"/>
    </source>
</evidence>
<keyword evidence="6" id="KW-1185">Reference proteome</keyword>